<keyword evidence="7" id="KW-1185">Reference proteome</keyword>
<dbReference type="PANTHER" id="PTHR46124">
    <property type="entry name" value="D-AMINOACYL-TRNA DEACYLASE"/>
    <property type="match status" value="1"/>
</dbReference>
<dbReference type="Gene3D" id="3.20.20.140">
    <property type="entry name" value="Metal-dependent hydrolases"/>
    <property type="match status" value="1"/>
</dbReference>
<dbReference type="RefSeq" id="WP_341467862.1">
    <property type="nucleotide sequence ID" value="NZ_CP128399.1"/>
</dbReference>
<dbReference type="InterPro" id="IPR032466">
    <property type="entry name" value="Metal_Hydrolase"/>
</dbReference>
<dbReference type="NCBIfam" id="TIGR00010">
    <property type="entry name" value="YchF/TatD family DNA exonuclease"/>
    <property type="match status" value="1"/>
</dbReference>
<evidence type="ECO:0000313" key="5">
    <source>
        <dbReference type="EMBL" id="WJW65976.1"/>
    </source>
</evidence>
<dbReference type="Pfam" id="PF01026">
    <property type="entry name" value="TatD_DNase"/>
    <property type="match status" value="1"/>
</dbReference>
<feature type="binding site" evidence="3">
    <location>
        <position position="105"/>
    </location>
    <ligand>
        <name>a divalent metal cation</name>
        <dbReference type="ChEBI" id="CHEBI:60240"/>
        <label>1</label>
    </ligand>
</feature>
<feature type="binding site" evidence="3">
    <location>
        <position position="16"/>
    </location>
    <ligand>
        <name>a divalent metal cation</name>
        <dbReference type="ChEBI" id="CHEBI:60240"/>
        <label>1</label>
    </ligand>
</feature>
<keyword evidence="1 3" id="KW-0479">Metal-binding</keyword>
<evidence type="ECO:0000313" key="4">
    <source>
        <dbReference type="EMBL" id="NWJ46606.1"/>
    </source>
</evidence>
<dbReference type="GO" id="GO:0046872">
    <property type="term" value="F:metal ion binding"/>
    <property type="evidence" value="ECO:0007669"/>
    <property type="project" value="UniProtKB-KW"/>
</dbReference>
<feature type="binding site" evidence="3">
    <location>
        <position position="217"/>
    </location>
    <ligand>
        <name>a divalent metal cation</name>
        <dbReference type="ChEBI" id="CHEBI:60240"/>
        <label>1</label>
    </ligand>
</feature>
<feature type="binding site" evidence="3">
    <location>
        <position position="14"/>
    </location>
    <ligand>
        <name>a divalent metal cation</name>
        <dbReference type="ChEBI" id="CHEBI:60240"/>
        <label>1</label>
    </ligand>
</feature>
<dbReference type="EMBL" id="JACATZ010000001">
    <property type="protein sequence ID" value="NWJ46606.1"/>
    <property type="molecule type" value="Genomic_DNA"/>
</dbReference>
<evidence type="ECO:0000313" key="6">
    <source>
        <dbReference type="Proteomes" id="UP000521676"/>
    </source>
</evidence>
<dbReference type="FunFam" id="3.20.20.140:FF:000005">
    <property type="entry name" value="TatD family hydrolase"/>
    <property type="match status" value="1"/>
</dbReference>
<evidence type="ECO:0000256" key="3">
    <source>
        <dbReference type="PIRSR" id="PIRSR005902-1"/>
    </source>
</evidence>
<gene>
    <name evidence="4" type="ORF">HXX08_12060</name>
    <name evidence="5" type="ORF">OZ401_001756</name>
</gene>
<evidence type="ECO:0000313" key="7">
    <source>
        <dbReference type="Proteomes" id="UP001431572"/>
    </source>
</evidence>
<reference evidence="5" key="2">
    <citation type="journal article" date="2024" name="Nature">
        <title>Anoxygenic phototroph of the Chloroflexota uses a type I reaction centre.</title>
        <authorList>
            <person name="Tsuji J.M."/>
            <person name="Shaw N.A."/>
            <person name="Nagashima S."/>
            <person name="Venkiteswaran J.J."/>
            <person name="Schiff S.L."/>
            <person name="Watanabe T."/>
            <person name="Fukui M."/>
            <person name="Hanada S."/>
            <person name="Tank M."/>
            <person name="Neufeld J.D."/>
        </authorList>
    </citation>
    <scope>NUCLEOTIDE SEQUENCE</scope>
    <source>
        <strain evidence="5">L227-S17</strain>
    </source>
</reference>
<reference evidence="4 6" key="1">
    <citation type="submission" date="2020-06" db="EMBL/GenBank/DDBJ databases">
        <title>Anoxygenic phototrophic Chloroflexota member uses a Type I reaction center.</title>
        <authorList>
            <person name="Tsuji J.M."/>
            <person name="Shaw N.A."/>
            <person name="Nagashima S."/>
            <person name="Venkiteswaran J."/>
            <person name="Schiff S.L."/>
            <person name="Hanada S."/>
            <person name="Tank M."/>
            <person name="Neufeld J.D."/>
        </authorList>
    </citation>
    <scope>NUCLEOTIDE SEQUENCE [LARGE SCALE GENOMIC DNA]</scope>
    <source>
        <strain evidence="4">L227-S17</strain>
    </source>
</reference>
<name>A0A8T7M3G9_9CHLR</name>
<evidence type="ECO:0000256" key="2">
    <source>
        <dbReference type="ARBA" id="ARBA00022801"/>
    </source>
</evidence>
<dbReference type="SUPFAM" id="SSF51556">
    <property type="entry name" value="Metallo-dependent hydrolases"/>
    <property type="match status" value="1"/>
</dbReference>
<dbReference type="CDD" id="cd01310">
    <property type="entry name" value="TatD_DNAse"/>
    <property type="match status" value="1"/>
</dbReference>
<dbReference type="GO" id="GO:0005829">
    <property type="term" value="C:cytosol"/>
    <property type="evidence" value="ECO:0007669"/>
    <property type="project" value="TreeGrafter"/>
</dbReference>
<dbReference type="PROSITE" id="PS01091">
    <property type="entry name" value="TATD_3"/>
    <property type="match status" value="1"/>
</dbReference>
<dbReference type="PIRSF" id="PIRSF005902">
    <property type="entry name" value="DNase_TatD"/>
    <property type="match status" value="1"/>
</dbReference>
<protein>
    <submittedName>
        <fullName evidence="4">TatD family hydrolase</fullName>
    </submittedName>
</protein>
<feature type="binding site" evidence="3">
    <location>
        <position position="141"/>
    </location>
    <ligand>
        <name>a divalent metal cation</name>
        <dbReference type="ChEBI" id="CHEBI:60240"/>
        <label>2</label>
    </ligand>
</feature>
<feature type="binding site" evidence="3">
    <location>
        <position position="165"/>
    </location>
    <ligand>
        <name>a divalent metal cation</name>
        <dbReference type="ChEBI" id="CHEBI:60240"/>
        <label>2</label>
    </ligand>
</feature>
<dbReference type="PANTHER" id="PTHR46124:SF2">
    <property type="entry name" value="D-AMINOACYL-TRNA DEACYLASE"/>
    <property type="match status" value="1"/>
</dbReference>
<accession>A0A8T7M3G9</accession>
<dbReference type="EMBL" id="CP128399">
    <property type="protein sequence ID" value="WJW65976.1"/>
    <property type="molecule type" value="Genomic_DNA"/>
</dbReference>
<evidence type="ECO:0000256" key="1">
    <source>
        <dbReference type="ARBA" id="ARBA00022723"/>
    </source>
</evidence>
<dbReference type="InterPro" id="IPR015991">
    <property type="entry name" value="TatD/YcfH-like"/>
</dbReference>
<dbReference type="InterPro" id="IPR018228">
    <property type="entry name" value="DNase_TatD-rel_CS"/>
</dbReference>
<keyword evidence="2 4" id="KW-0378">Hydrolase</keyword>
<dbReference type="GO" id="GO:0016788">
    <property type="term" value="F:hydrolase activity, acting on ester bonds"/>
    <property type="evidence" value="ECO:0007669"/>
    <property type="project" value="InterPro"/>
</dbReference>
<dbReference type="InterPro" id="IPR001130">
    <property type="entry name" value="TatD-like"/>
</dbReference>
<organism evidence="4 6">
    <name type="scientific">Candidatus Chlorohelix allophototropha</name>
    <dbReference type="NCBI Taxonomy" id="3003348"/>
    <lineage>
        <taxon>Bacteria</taxon>
        <taxon>Bacillati</taxon>
        <taxon>Chloroflexota</taxon>
        <taxon>Chloroflexia</taxon>
        <taxon>Candidatus Chloroheliales</taxon>
        <taxon>Candidatus Chloroheliaceae</taxon>
        <taxon>Candidatus Chlorohelix</taxon>
    </lineage>
</organism>
<sequence length="269" mass="30744">MFQGKNQTVLIDAHAHLDLEHYDHDRDQTIERAKANGIERIINVGIESSRWQNSLELARQNQGYIYLALGLHPNDINREQNPDEALLYLEKLAIDNPNIIVAIGETGLDYYHKDTTPELQEEYFLKQIELARRVKLPLVIHCRDAMADTIALLRRYASQLPIMMHCFTGTPQEAMDCLKLGENVYISLAGPVTYKNAHERHQVASIVPMNRLLVETDCPFLTPHPFRGRRNEPAYVRFVAEKIAEIKAISYDEVVQITGGNVKELFGIQ</sequence>
<dbReference type="Proteomes" id="UP000521676">
    <property type="component" value="Unassembled WGS sequence"/>
</dbReference>
<dbReference type="PROSITE" id="PS01137">
    <property type="entry name" value="TATD_1"/>
    <property type="match status" value="1"/>
</dbReference>
<dbReference type="AlphaFoldDB" id="A0A8T7M3G9"/>
<dbReference type="Proteomes" id="UP001431572">
    <property type="component" value="Chromosome 1"/>
</dbReference>
<dbReference type="GO" id="GO:0004536">
    <property type="term" value="F:DNA nuclease activity"/>
    <property type="evidence" value="ECO:0007669"/>
    <property type="project" value="InterPro"/>
</dbReference>
<proteinExistence type="predicted"/>